<keyword evidence="3" id="KW-0808">Transferase</keyword>
<evidence type="ECO:0000313" key="5">
    <source>
        <dbReference type="EMBL" id="KAE8358857.1"/>
    </source>
</evidence>
<gene>
    <name evidence="5" type="ORF">BDV27DRAFT_150078</name>
</gene>
<name>A0A5N6ZML9_9EURO</name>
<dbReference type="InterPro" id="IPR023451">
    <property type="entry name" value="Thymidate_synth/dCMP_Mease_dom"/>
</dbReference>
<feature type="domain" description="Thymidylate synthase/dCMP hydroxymethylase" evidence="4">
    <location>
        <begin position="62"/>
        <end position="167"/>
    </location>
</feature>
<dbReference type="EC" id="2.1.1.45" evidence="1"/>
<dbReference type="Pfam" id="PF00303">
    <property type="entry name" value="Thymidylat_synt"/>
    <property type="match status" value="2"/>
</dbReference>
<organism evidence="5 6">
    <name type="scientific">Aspergillus caelatus</name>
    <dbReference type="NCBI Taxonomy" id="61420"/>
    <lineage>
        <taxon>Eukaryota</taxon>
        <taxon>Fungi</taxon>
        <taxon>Dikarya</taxon>
        <taxon>Ascomycota</taxon>
        <taxon>Pezizomycotina</taxon>
        <taxon>Eurotiomycetes</taxon>
        <taxon>Eurotiomycetidae</taxon>
        <taxon>Eurotiales</taxon>
        <taxon>Aspergillaceae</taxon>
        <taxon>Aspergillus</taxon>
        <taxon>Aspergillus subgen. Circumdati</taxon>
    </lineage>
</organism>
<dbReference type="GO" id="GO:0004799">
    <property type="term" value="F:thymidylate synthase activity"/>
    <property type="evidence" value="ECO:0007669"/>
    <property type="project" value="UniProtKB-EC"/>
</dbReference>
<dbReference type="PANTHER" id="PTHR11548">
    <property type="entry name" value="THYMIDYLATE SYNTHASE 1"/>
    <property type="match status" value="1"/>
</dbReference>
<dbReference type="PANTHER" id="PTHR11548:SF2">
    <property type="entry name" value="THYMIDYLATE SYNTHASE"/>
    <property type="match status" value="1"/>
</dbReference>
<keyword evidence="2 5" id="KW-0489">Methyltransferase</keyword>
<dbReference type="GO" id="GO:0005829">
    <property type="term" value="C:cytosol"/>
    <property type="evidence" value="ECO:0007669"/>
    <property type="project" value="TreeGrafter"/>
</dbReference>
<dbReference type="Gene3D" id="3.30.572.10">
    <property type="entry name" value="Thymidylate synthase/dCMP hydroxymethylase domain"/>
    <property type="match status" value="2"/>
</dbReference>
<dbReference type="GO" id="GO:0005739">
    <property type="term" value="C:mitochondrion"/>
    <property type="evidence" value="ECO:0007669"/>
    <property type="project" value="TreeGrafter"/>
</dbReference>
<accession>A0A5N6ZML9</accession>
<protein>
    <recommendedName>
        <fullName evidence="1">thymidylate synthase</fullName>
        <ecNumber evidence="1">2.1.1.45</ecNumber>
    </recommendedName>
</protein>
<feature type="domain" description="Thymidylate synthase/dCMP hydroxymethylase" evidence="4">
    <location>
        <begin position="188"/>
        <end position="229"/>
    </location>
</feature>
<dbReference type="GO" id="GO:0006231">
    <property type="term" value="P:dTMP biosynthetic process"/>
    <property type="evidence" value="ECO:0007669"/>
    <property type="project" value="InterPro"/>
</dbReference>
<evidence type="ECO:0000256" key="2">
    <source>
        <dbReference type="ARBA" id="ARBA00022603"/>
    </source>
</evidence>
<keyword evidence="6" id="KW-1185">Reference proteome</keyword>
<reference evidence="5 6" key="1">
    <citation type="submission" date="2019-04" db="EMBL/GenBank/DDBJ databases">
        <title>Friends and foes A comparative genomics studyof 23 Aspergillus species from section Flavi.</title>
        <authorList>
            <consortium name="DOE Joint Genome Institute"/>
            <person name="Kjaerbolling I."/>
            <person name="Vesth T."/>
            <person name="Frisvad J.C."/>
            <person name="Nybo J.L."/>
            <person name="Theobald S."/>
            <person name="Kildgaard S."/>
            <person name="Isbrandt T."/>
            <person name="Kuo A."/>
            <person name="Sato A."/>
            <person name="Lyhne E.K."/>
            <person name="Kogle M.E."/>
            <person name="Wiebenga A."/>
            <person name="Kun R.S."/>
            <person name="Lubbers R.J."/>
            <person name="Makela M.R."/>
            <person name="Barry K."/>
            <person name="Chovatia M."/>
            <person name="Clum A."/>
            <person name="Daum C."/>
            <person name="Haridas S."/>
            <person name="He G."/>
            <person name="LaButti K."/>
            <person name="Lipzen A."/>
            <person name="Mondo S."/>
            <person name="Riley R."/>
            <person name="Salamov A."/>
            <person name="Simmons B.A."/>
            <person name="Magnuson J.K."/>
            <person name="Henrissat B."/>
            <person name="Mortensen U.H."/>
            <person name="Larsen T.O."/>
            <person name="Devries R.P."/>
            <person name="Grigoriev I.V."/>
            <person name="Machida M."/>
            <person name="Baker S.E."/>
            <person name="Andersen M.R."/>
        </authorList>
    </citation>
    <scope>NUCLEOTIDE SEQUENCE [LARGE SCALE GENOMIC DNA]</scope>
    <source>
        <strain evidence="5 6">CBS 763.97</strain>
    </source>
</reference>
<dbReference type="InterPro" id="IPR036926">
    <property type="entry name" value="Thymidate_synth/dCMP_Mease_sf"/>
</dbReference>
<dbReference type="InterPro" id="IPR045097">
    <property type="entry name" value="Thymidate_synth/dCMP_Mease"/>
</dbReference>
<dbReference type="PRINTS" id="PR00108">
    <property type="entry name" value="THYMDSNTHASE"/>
</dbReference>
<dbReference type="GO" id="GO:0032259">
    <property type="term" value="P:methylation"/>
    <property type="evidence" value="ECO:0007669"/>
    <property type="project" value="UniProtKB-KW"/>
</dbReference>
<dbReference type="Proteomes" id="UP000326268">
    <property type="component" value="Unassembled WGS sequence"/>
</dbReference>
<dbReference type="EMBL" id="ML737863">
    <property type="protein sequence ID" value="KAE8358857.1"/>
    <property type="molecule type" value="Genomic_DNA"/>
</dbReference>
<evidence type="ECO:0000256" key="3">
    <source>
        <dbReference type="ARBA" id="ARBA00022679"/>
    </source>
</evidence>
<dbReference type="AlphaFoldDB" id="A0A5N6ZML9"/>
<proteinExistence type="predicted"/>
<dbReference type="GeneID" id="43655615"/>
<evidence type="ECO:0000313" key="6">
    <source>
        <dbReference type="Proteomes" id="UP000326268"/>
    </source>
</evidence>
<evidence type="ECO:0000256" key="1">
    <source>
        <dbReference type="ARBA" id="ARBA00011947"/>
    </source>
</evidence>
<dbReference type="OrthoDB" id="766at2759"/>
<dbReference type="RefSeq" id="XP_031921938.1">
    <property type="nucleotide sequence ID" value="XM_032071169.1"/>
</dbReference>
<evidence type="ECO:0000259" key="4">
    <source>
        <dbReference type="Pfam" id="PF00303"/>
    </source>
</evidence>
<dbReference type="SUPFAM" id="SSF55831">
    <property type="entry name" value="Thymidylate synthase/dCMP hydroxymethylase"/>
    <property type="match status" value="1"/>
</dbReference>
<dbReference type="InterPro" id="IPR000398">
    <property type="entry name" value="Thymidylate_synthase"/>
</dbReference>
<sequence length="232" mass="26594">MSLYLEYRLYPFTANICINNSSTPNPVDNPADNSNHKEHYPAFALRFSLSKPAPNPVDNSIPVLPLPTSKSVFFRAVVAKLLWFISGCILSLPLSDQGVKIWGGSSSREFLDKVGLGHRDVGDLGPIYRFQWRYFGAENVDTKTDYKGQEVNRLIEILYKLKHNPFDYHQKGHLYCQPYQRSCDVALVDLYPGTFVYAIVNIHVYLDYIELLQEQLVRGLTEFPELKICRDN</sequence>